<dbReference type="PATRIC" id="fig|104102.7.peg.809"/>
<name>A0A094YUM6_9PROT</name>
<sequence length="49" mass="5823">MAGFWVHARYRRHHMIFHPEGEAFMLSSLQKVRYVSVLRHHTGFQNAQG</sequence>
<evidence type="ECO:0000313" key="2">
    <source>
        <dbReference type="Proteomes" id="UP000029448"/>
    </source>
</evidence>
<protein>
    <submittedName>
        <fullName evidence="1">Uncharacterized protein</fullName>
    </submittedName>
</protein>
<organism evidence="1 2">
    <name type="scientific">Acetobacter tropicalis</name>
    <dbReference type="NCBI Taxonomy" id="104102"/>
    <lineage>
        <taxon>Bacteria</taxon>
        <taxon>Pseudomonadati</taxon>
        <taxon>Pseudomonadota</taxon>
        <taxon>Alphaproteobacteria</taxon>
        <taxon>Acetobacterales</taxon>
        <taxon>Acetobacteraceae</taxon>
        <taxon>Acetobacter</taxon>
    </lineage>
</organism>
<dbReference type="EMBL" id="JOKM01000021">
    <property type="protein sequence ID" value="KGB25137.1"/>
    <property type="molecule type" value="Genomic_DNA"/>
</dbReference>
<keyword evidence="2" id="KW-1185">Reference proteome</keyword>
<dbReference type="AlphaFoldDB" id="A0A094YUM6"/>
<dbReference type="STRING" id="104102.AtDm6_0818"/>
<proteinExistence type="predicted"/>
<accession>A0A094YUM6</accession>
<gene>
    <name evidence="1" type="ORF">AtDm6_0818</name>
</gene>
<comment type="caution">
    <text evidence="1">The sequence shown here is derived from an EMBL/GenBank/DDBJ whole genome shotgun (WGS) entry which is preliminary data.</text>
</comment>
<evidence type="ECO:0000313" key="1">
    <source>
        <dbReference type="EMBL" id="KGB25137.1"/>
    </source>
</evidence>
<reference evidence="1 2" key="1">
    <citation type="submission" date="2014-06" db="EMBL/GenBank/DDBJ databases">
        <title>Functional and comparative genomic analyses of the Drosophila gut microbiota identify candidate symbiosis factors.</title>
        <authorList>
            <person name="Newell P.D."/>
            <person name="Chaston J.M."/>
            <person name="Douglas A.E."/>
        </authorList>
    </citation>
    <scope>NUCLEOTIDE SEQUENCE [LARGE SCALE GENOMIC DNA]</scope>
    <source>
        <strain evidence="1 2">DmCS_006</strain>
    </source>
</reference>
<dbReference type="Proteomes" id="UP000029448">
    <property type="component" value="Unassembled WGS sequence"/>
</dbReference>